<reference evidence="1" key="2">
    <citation type="submission" date="2020-09" db="EMBL/GenBank/DDBJ databases">
        <authorList>
            <person name="Sun Q."/>
            <person name="Kim S."/>
        </authorList>
    </citation>
    <scope>NUCLEOTIDE SEQUENCE</scope>
    <source>
        <strain evidence="1">KCTC 32501</strain>
    </source>
</reference>
<sequence length="70" mass="8125">MHWPHAFDYQQMIGQIHSEKVHKAAQKGKHKQNPQPIHLTSLAHGMNREKHCDNHVNADTKNRIMQLGII</sequence>
<evidence type="ECO:0000313" key="2">
    <source>
        <dbReference type="Proteomes" id="UP000614287"/>
    </source>
</evidence>
<accession>A0A8J3G0E4</accession>
<organism evidence="1 2">
    <name type="scientific">Formosimonas limnophila</name>
    <dbReference type="NCBI Taxonomy" id="1384487"/>
    <lineage>
        <taxon>Bacteria</taxon>
        <taxon>Pseudomonadati</taxon>
        <taxon>Pseudomonadota</taxon>
        <taxon>Betaproteobacteria</taxon>
        <taxon>Burkholderiales</taxon>
        <taxon>Burkholderiaceae</taxon>
        <taxon>Formosimonas</taxon>
    </lineage>
</organism>
<reference evidence="1" key="1">
    <citation type="journal article" date="2014" name="Int. J. Syst. Evol. Microbiol.">
        <title>Complete genome sequence of Corynebacterium casei LMG S-19264T (=DSM 44701T), isolated from a smear-ripened cheese.</title>
        <authorList>
            <consortium name="US DOE Joint Genome Institute (JGI-PGF)"/>
            <person name="Walter F."/>
            <person name="Albersmeier A."/>
            <person name="Kalinowski J."/>
            <person name="Ruckert C."/>
        </authorList>
    </citation>
    <scope>NUCLEOTIDE SEQUENCE</scope>
    <source>
        <strain evidence="1">KCTC 32501</strain>
    </source>
</reference>
<dbReference type="EMBL" id="BMZG01000006">
    <property type="protein sequence ID" value="GHA72990.1"/>
    <property type="molecule type" value="Genomic_DNA"/>
</dbReference>
<evidence type="ECO:0000313" key="1">
    <source>
        <dbReference type="EMBL" id="GHA72990.1"/>
    </source>
</evidence>
<gene>
    <name evidence="1" type="ORF">GCM10009007_12310</name>
</gene>
<keyword evidence="2" id="KW-1185">Reference proteome</keyword>
<dbReference type="AlphaFoldDB" id="A0A8J3G0E4"/>
<protein>
    <submittedName>
        <fullName evidence="1">Uncharacterized protein</fullName>
    </submittedName>
</protein>
<comment type="caution">
    <text evidence="1">The sequence shown here is derived from an EMBL/GenBank/DDBJ whole genome shotgun (WGS) entry which is preliminary data.</text>
</comment>
<name>A0A8J3G0E4_9BURK</name>
<dbReference type="Proteomes" id="UP000614287">
    <property type="component" value="Unassembled WGS sequence"/>
</dbReference>
<proteinExistence type="predicted"/>